<evidence type="ECO:0000256" key="10">
    <source>
        <dbReference type="ARBA" id="ARBA00044501"/>
    </source>
</evidence>
<keyword evidence="14" id="KW-1185">Reference proteome</keyword>
<evidence type="ECO:0000256" key="5">
    <source>
        <dbReference type="ARBA" id="ARBA00022989"/>
    </source>
</evidence>
<keyword evidence="7" id="KW-0408">Iron</keyword>
<dbReference type="Proteomes" id="UP001370758">
    <property type="component" value="Unassembled WGS sequence"/>
</dbReference>
<reference evidence="13 14" key="1">
    <citation type="submission" date="2023-08" db="EMBL/GenBank/DDBJ databases">
        <authorList>
            <person name="Palmer J.M."/>
        </authorList>
    </citation>
    <scope>NUCLEOTIDE SEQUENCE [LARGE SCALE GENOMIC DNA]</scope>
    <source>
        <strain evidence="13 14">TWF481</strain>
    </source>
</reference>
<feature type="transmembrane region" description="Helical" evidence="12">
    <location>
        <begin position="478"/>
        <end position="499"/>
    </location>
</feature>
<evidence type="ECO:0000313" key="13">
    <source>
        <dbReference type="EMBL" id="KAK6507940.1"/>
    </source>
</evidence>
<feature type="transmembrane region" description="Helical" evidence="12">
    <location>
        <begin position="211"/>
        <end position="229"/>
    </location>
</feature>
<comment type="pathway">
    <text evidence="10">Porphyrin-containing compound metabolism; heme A biosynthesis; heme A from heme O: step 1/1.</text>
</comment>
<dbReference type="PANTHER" id="PTHR23289">
    <property type="entry name" value="CYTOCHROME C OXIDASE ASSEMBLY PROTEIN COX15"/>
    <property type="match status" value="1"/>
</dbReference>
<evidence type="ECO:0000256" key="12">
    <source>
        <dbReference type="SAM" id="Phobius"/>
    </source>
</evidence>
<keyword evidence="4" id="KW-0479">Metal-binding</keyword>
<comment type="cofactor">
    <cofactor evidence="1">
        <name>heme b</name>
        <dbReference type="ChEBI" id="CHEBI:60344"/>
    </cofactor>
</comment>
<keyword evidence="6" id="KW-0560">Oxidoreductase</keyword>
<dbReference type="InterPro" id="IPR003780">
    <property type="entry name" value="COX15/CtaA_fam"/>
</dbReference>
<comment type="caution">
    <text evidence="13">The sequence shown here is derived from an EMBL/GenBank/DDBJ whole genome shotgun (WGS) entry which is preliminary data.</text>
</comment>
<keyword evidence="5 12" id="KW-1133">Transmembrane helix</keyword>
<comment type="subcellular location">
    <subcellularLocation>
        <location evidence="2">Membrane</location>
        <topology evidence="2">Multi-pass membrane protein</topology>
    </subcellularLocation>
</comment>
<evidence type="ECO:0000256" key="11">
    <source>
        <dbReference type="ARBA" id="ARBA00048044"/>
    </source>
</evidence>
<proteinExistence type="inferred from homology"/>
<evidence type="ECO:0000256" key="9">
    <source>
        <dbReference type="ARBA" id="ARBA00023136"/>
    </source>
</evidence>
<keyword evidence="9 12" id="KW-0472">Membrane</keyword>
<accession>A0AAV9WIF7</accession>
<keyword evidence="3 12" id="KW-0812">Transmembrane</keyword>
<gene>
    <name evidence="13" type="primary">COX15</name>
    <name evidence="13" type="ORF">TWF481_006360</name>
</gene>
<feature type="transmembrane region" description="Helical" evidence="12">
    <location>
        <begin position="411"/>
        <end position="431"/>
    </location>
</feature>
<feature type="transmembrane region" description="Helical" evidence="12">
    <location>
        <begin position="279"/>
        <end position="304"/>
    </location>
</feature>
<evidence type="ECO:0000256" key="1">
    <source>
        <dbReference type="ARBA" id="ARBA00001970"/>
    </source>
</evidence>
<dbReference type="HAMAP" id="MF_01665">
    <property type="entry name" value="HemeA_synth_type2"/>
    <property type="match status" value="1"/>
</dbReference>
<feature type="transmembrane region" description="Helical" evidence="12">
    <location>
        <begin position="325"/>
        <end position="355"/>
    </location>
</feature>
<protein>
    <submittedName>
        <fullName evidence="13">Cytochrome c oxidase assembly protein cox15</fullName>
    </submittedName>
</protein>
<evidence type="ECO:0000256" key="6">
    <source>
        <dbReference type="ARBA" id="ARBA00023002"/>
    </source>
</evidence>
<keyword evidence="8" id="KW-0350">Heme biosynthesis</keyword>
<feature type="transmembrane region" description="Helical" evidence="12">
    <location>
        <begin position="125"/>
        <end position="146"/>
    </location>
</feature>
<evidence type="ECO:0000256" key="8">
    <source>
        <dbReference type="ARBA" id="ARBA00023133"/>
    </source>
</evidence>
<dbReference type="GO" id="GO:0046872">
    <property type="term" value="F:metal ion binding"/>
    <property type="evidence" value="ECO:0007669"/>
    <property type="project" value="UniProtKB-KW"/>
</dbReference>
<organism evidence="13 14">
    <name type="scientific">Arthrobotrys musiformis</name>
    <dbReference type="NCBI Taxonomy" id="47236"/>
    <lineage>
        <taxon>Eukaryota</taxon>
        <taxon>Fungi</taxon>
        <taxon>Dikarya</taxon>
        <taxon>Ascomycota</taxon>
        <taxon>Pezizomycotina</taxon>
        <taxon>Orbiliomycetes</taxon>
        <taxon>Orbiliales</taxon>
        <taxon>Orbiliaceae</taxon>
        <taxon>Arthrobotrys</taxon>
    </lineage>
</organism>
<dbReference type="EMBL" id="JAVHJL010000003">
    <property type="protein sequence ID" value="KAK6507940.1"/>
    <property type="molecule type" value="Genomic_DNA"/>
</dbReference>
<dbReference type="AlphaFoldDB" id="A0AAV9WIF7"/>
<dbReference type="GO" id="GO:0005743">
    <property type="term" value="C:mitochondrial inner membrane"/>
    <property type="evidence" value="ECO:0007669"/>
    <property type="project" value="TreeGrafter"/>
</dbReference>
<evidence type="ECO:0000256" key="4">
    <source>
        <dbReference type="ARBA" id="ARBA00022723"/>
    </source>
</evidence>
<dbReference type="PANTHER" id="PTHR23289:SF2">
    <property type="entry name" value="CYTOCHROME C OXIDASE ASSEMBLY PROTEIN COX15 HOMOLOG"/>
    <property type="match status" value="1"/>
</dbReference>
<dbReference type="Pfam" id="PF02628">
    <property type="entry name" value="COX15-CtaA"/>
    <property type="match status" value="1"/>
</dbReference>
<evidence type="ECO:0000256" key="2">
    <source>
        <dbReference type="ARBA" id="ARBA00004141"/>
    </source>
</evidence>
<feature type="transmembrane region" description="Helical" evidence="12">
    <location>
        <begin position="443"/>
        <end position="466"/>
    </location>
</feature>
<feature type="transmembrane region" description="Helical" evidence="12">
    <location>
        <begin position="241"/>
        <end position="259"/>
    </location>
</feature>
<comment type="catalytic activity">
    <reaction evidence="11">
        <text>Fe(II)-heme o + 2 A + H2O = Fe(II)-heme a + 2 AH2</text>
        <dbReference type="Rhea" id="RHEA:63388"/>
        <dbReference type="ChEBI" id="CHEBI:13193"/>
        <dbReference type="ChEBI" id="CHEBI:15377"/>
        <dbReference type="ChEBI" id="CHEBI:17499"/>
        <dbReference type="ChEBI" id="CHEBI:60530"/>
        <dbReference type="ChEBI" id="CHEBI:61715"/>
        <dbReference type="EC" id="1.17.99.9"/>
    </reaction>
    <physiologicalReaction direction="left-to-right" evidence="11">
        <dbReference type="Rhea" id="RHEA:63389"/>
    </physiologicalReaction>
</comment>
<dbReference type="GO" id="GO:0006784">
    <property type="term" value="P:heme A biosynthetic process"/>
    <property type="evidence" value="ECO:0007669"/>
    <property type="project" value="InterPro"/>
</dbReference>
<evidence type="ECO:0000313" key="14">
    <source>
        <dbReference type="Proteomes" id="UP001370758"/>
    </source>
</evidence>
<sequence length="520" mass="56672">MASATIGSAVRARILSSPAFTCRQCQNLRLVPTLRTAATPLQSARYSTSRTPSKLQSILLKSSKSGAVLLSKTRSSLVENIGSVKSAYRRLATSAAAVEGDVAATAGATATKAKSSSFPDVSEKVVGYWLLGSAGLVFAIVVLGGLTRLTESGLSITEWKPVTGSLPPLSNADWESEFSKYRNSPEFRILNPTMNLEEYKFIYYMEWTHRLLGRVIGVSFVLPAIYFVARRKVSRSMALKLGGIALGIGFQGFIGWWMVKSGLQDDLFQKPGSHPRVSQYRLTAHLGAAFAVYSAMLYSGVSILRENRLLKDPKKAVELLTKRRIGALIPLRIFVGFVSLLVFTTAMSGALVAGLDAGLVYNEFPMMGTGLAPPMSELLDPFYSREPPPHEDLVWRNMLENPTTVQLDHRILATTSFFTILALWAYGARLRRAKVLTPEAKKGILGLVHLVSMQVALGIATLIYMVPHTLASLHQANSLALLTGCLVLGSRVWVPRALLKVAEKRVAMMGRTAKKVEKAV</sequence>
<dbReference type="GO" id="GO:0016653">
    <property type="term" value="F:oxidoreductase activity, acting on NAD(P)H, heme protein as acceptor"/>
    <property type="evidence" value="ECO:0007669"/>
    <property type="project" value="TreeGrafter"/>
</dbReference>
<dbReference type="GO" id="GO:0120547">
    <property type="term" value="F:heme A synthase activity"/>
    <property type="evidence" value="ECO:0007669"/>
    <property type="project" value="UniProtKB-EC"/>
</dbReference>
<name>A0AAV9WIF7_9PEZI</name>
<dbReference type="InterPro" id="IPR023754">
    <property type="entry name" value="HemeA_Synthase_type2"/>
</dbReference>
<evidence type="ECO:0000256" key="7">
    <source>
        <dbReference type="ARBA" id="ARBA00023004"/>
    </source>
</evidence>
<evidence type="ECO:0000256" key="3">
    <source>
        <dbReference type="ARBA" id="ARBA00022692"/>
    </source>
</evidence>